<feature type="transmembrane region" description="Helical" evidence="1">
    <location>
        <begin position="100"/>
        <end position="124"/>
    </location>
</feature>
<gene>
    <name evidence="2" type="ORF">DB32_003270</name>
</gene>
<dbReference type="RefSeq" id="WP_053233328.1">
    <property type="nucleotide sequence ID" value="NZ_CP011125.1"/>
</dbReference>
<dbReference type="EMBL" id="CP011125">
    <property type="protein sequence ID" value="AKF06121.1"/>
    <property type="molecule type" value="Genomic_DNA"/>
</dbReference>
<dbReference type="STRING" id="927083.DB32_003270"/>
<keyword evidence="1" id="KW-0812">Transmembrane</keyword>
<accession>A0A0F6W376</accession>
<name>A0A0F6W376_9BACT</name>
<evidence type="ECO:0000256" key="1">
    <source>
        <dbReference type="SAM" id="Phobius"/>
    </source>
</evidence>
<feature type="transmembrane region" description="Helical" evidence="1">
    <location>
        <begin position="64"/>
        <end position="88"/>
    </location>
</feature>
<feature type="transmembrane region" description="Helical" evidence="1">
    <location>
        <begin position="36"/>
        <end position="52"/>
    </location>
</feature>
<dbReference type="KEGG" id="samy:DB32_003270"/>
<evidence type="ECO:0000313" key="3">
    <source>
        <dbReference type="Proteomes" id="UP000034883"/>
    </source>
</evidence>
<dbReference type="Proteomes" id="UP000034883">
    <property type="component" value="Chromosome"/>
</dbReference>
<sequence length="201" mass="19638">MTSTTGDFAAVDPRTNEQGAHAAIDRADVIEIARRGAVGLALASIAGLAMGAREGVLSMAVHAAGIPLALLAVVALGVPSLFVLLALADAPLDPRSTAAAAARGIGASGLVLAGLAPAIALFVVTSESTDAAALTTRAGLALAGVVGLGHVLREIVRALGDADLRTRAIAIGGLAGFAVFATALATRVWGALLPVLLGGAS</sequence>
<keyword evidence="1" id="KW-1133">Transmembrane helix</keyword>
<keyword evidence="3" id="KW-1185">Reference proteome</keyword>
<reference evidence="2 3" key="1">
    <citation type="submission" date="2015-03" db="EMBL/GenBank/DDBJ databases">
        <title>Genome assembly of Sandaracinus amylolyticus DSM 53668.</title>
        <authorList>
            <person name="Sharma G."/>
            <person name="Subramanian S."/>
        </authorList>
    </citation>
    <scope>NUCLEOTIDE SEQUENCE [LARGE SCALE GENOMIC DNA]</scope>
    <source>
        <strain evidence="2 3">DSM 53668</strain>
    </source>
</reference>
<organism evidence="2 3">
    <name type="scientific">Sandaracinus amylolyticus</name>
    <dbReference type="NCBI Taxonomy" id="927083"/>
    <lineage>
        <taxon>Bacteria</taxon>
        <taxon>Pseudomonadati</taxon>
        <taxon>Myxococcota</taxon>
        <taxon>Polyangia</taxon>
        <taxon>Polyangiales</taxon>
        <taxon>Sandaracinaceae</taxon>
        <taxon>Sandaracinus</taxon>
    </lineage>
</organism>
<feature type="transmembrane region" description="Helical" evidence="1">
    <location>
        <begin position="168"/>
        <end position="189"/>
    </location>
</feature>
<protein>
    <recommendedName>
        <fullName evidence="4">Yip1 domain-containing protein</fullName>
    </recommendedName>
</protein>
<proteinExistence type="predicted"/>
<feature type="transmembrane region" description="Helical" evidence="1">
    <location>
        <begin position="136"/>
        <end position="156"/>
    </location>
</feature>
<dbReference type="AlphaFoldDB" id="A0A0F6W376"/>
<evidence type="ECO:0008006" key="4">
    <source>
        <dbReference type="Google" id="ProtNLM"/>
    </source>
</evidence>
<evidence type="ECO:0000313" key="2">
    <source>
        <dbReference type="EMBL" id="AKF06121.1"/>
    </source>
</evidence>
<keyword evidence="1" id="KW-0472">Membrane</keyword>